<dbReference type="GO" id="GO:0004029">
    <property type="term" value="F:aldehyde dehydrogenase (NAD+) activity"/>
    <property type="evidence" value="ECO:0007669"/>
    <property type="project" value="TreeGrafter"/>
</dbReference>
<dbReference type="AlphaFoldDB" id="A0A101A737"/>
<dbReference type="InterPro" id="IPR036291">
    <property type="entry name" value="NAD(P)-bd_dom_sf"/>
</dbReference>
<accession>A0A101A737</accession>
<dbReference type="PANTHER" id="PTHR48079">
    <property type="entry name" value="PROTEIN YEEZ"/>
    <property type="match status" value="1"/>
</dbReference>
<dbReference type="Pfam" id="PF01370">
    <property type="entry name" value="Epimerase"/>
    <property type="match status" value="1"/>
</dbReference>
<name>A0A101A737_9MYCO</name>
<dbReference type="PANTHER" id="PTHR48079:SF6">
    <property type="entry name" value="NAD(P)-BINDING DOMAIN-CONTAINING PROTEIN-RELATED"/>
    <property type="match status" value="1"/>
</dbReference>
<keyword evidence="3" id="KW-1185">Reference proteome</keyword>
<evidence type="ECO:0000259" key="1">
    <source>
        <dbReference type="Pfam" id="PF01370"/>
    </source>
</evidence>
<protein>
    <submittedName>
        <fullName evidence="2">Epimerase</fullName>
    </submittedName>
</protein>
<proteinExistence type="predicted"/>
<gene>
    <name evidence="2" type="ORF">AU192_07770</name>
</gene>
<dbReference type="Proteomes" id="UP000053707">
    <property type="component" value="Unassembled WGS sequence"/>
</dbReference>
<dbReference type="Gene3D" id="3.40.50.720">
    <property type="entry name" value="NAD(P)-binding Rossmann-like Domain"/>
    <property type="match status" value="1"/>
</dbReference>
<comment type="caution">
    <text evidence="2">The sequence shown here is derived from an EMBL/GenBank/DDBJ whole genome shotgun (WGS) entry which is preliminary data.</text>
</comment>
<dbReference type="SUPFAM" id="SSF51735">
    <property type="entry name" value="NAD(P)-binding Rossmann-fold domains"/>
    <property type="match status" value="1"/>
</dbReference>
<feature type="domain" description="NAD-dependent epimerase/dehydratase" evidence="1">
    <location>
        <begin position="3"/>
        <end position="238"/>
    </location>
</feature>
<sequence>MRIVITGASGNVGTALLRRLTESDTGHDIVGVVRRPPEPTGVYGRIRWLNLDLADPDAATQLRGVFDGADAVIHLAWGFQPTRNTEYLNRVGVGGTTAVLEAAHDARVGRLVHQSSVGAYAPGRYGQYVDESWPTTGIRTSPYSRDKSDAEALLDDYERQNGEAGVPIARMRPGFIVQRAAASGLMRYALPGYVPMLAVPLLPVLPLDRRLCIPLVHADDVADALARVVERGASGPFNLAAEPPVGREQVAEVLNAKPVHVPSGVLGALVDVSWRARLQPIDRGWIDMAFSVPLLDRGRAQAELEWAPRWNAVDALADVIGGVAQEAHAESPPLRRRSLIEQFQRDLTKGLLTTRHLP</sequence>
<evidence type="ECO:0000313" key="2">
    <source>
        <dbReference type="EMBL" id="KUI16042.1"/>
    </source>
</evidence>
<dbReference type="RefSeq" id="WP_064396144.1">
    <property type="nucleotide sequence ID" value="NZ_LQIR01000017.1"/>
</dbReference>
<dbReference type="InterPro" id="IPR001509">
    <property type="entry name" value="Epimerase_deHydtase"/>
</dbReference>
<reference evidence="2 3" key="1">
    <citation type="submission" date="2016-01" db="EMBL/GenBank/DDBJ databases">
        <authorList>
            <consortium name="TB Trials Study Group"/>
            <person name="Sutton G."/>
            <person name="Brinkac L."/>
            <person name="Sanka R."/>
            <person name="Adams M."/>
            <person name="Lau E.L."/>
            <person name="Macaden R."/>
            <person name="Grewal H.M.S."/>
        </authorList>
    </citation>
    <scope>NUCLEOTIDE SEQUENCE [LARGE SCALE GENOMIC DNA]</scope>
    <source>
        <strain evidence="2 3">IS-1744</strain>
    </source>
</reference>
<dbReference type="GO" id="GO:0005737">
    <property type="term" value="C:cytoplasm"/>
    <property type="evidence" value="ECO:0007669"/>
    <property type="project" value="TreeGrafter"/>
</dbReference>
<dbReference type="InterPro" id="IPR051783">
    <property type="entry name" value="NAD(P)-dependent_oxidoreduct"/>
</dbReference>
<organism evidence="2 3">
    <name type="scientific">Mycobacterium lehmannii</name>
    <dbReference type="NCBI Taxonomy" id="2048550"/>
    <lineage>
        <taxon>Bacteria</taxon>
        <taxon>Bacillati</taxon>
        <taxon>Actinomycetota</taxon>
        <taxon>Actinomycetes</taxon>
        <taxon>Mycobacteriales</taxon>
        <taxon>Mycobacteriaceae</taxon>
        <taxon>Mycobacterium</taxon>
    </lineage>
</organism>
<dbReference type="EMBL" id="LQIR01000017">
    <property type="protein sequence ID" value="KUI16042.1"/>
    <property type="molecule type" value="Genomic_DNA"/>
</dbReference>
<evidence type="ECO:0000313" key="3">
    <source>
        <dbReference type="Proteomes" id="UP000053707"/>
    </source>
</evidence>